<keyword evidence="1" id="KW-0812">Transmembrane</keyword>
<dbReference type="Gene3D" id="3.55.50.30">
    <property type="match status" value="1"/>
</dbReference>
<dbReference type="PANTHER" id="PTHR30273:SF2">
    <property type="entry name" value="PROTEIN FECR"/>
    <property type="match status" value="1"/>
</dbReference>
<organism evidence="3 4">
    <name type="scientific">Asticcacaulis aquaticus</name>
    <dbReference type="NCBI Taxonomy" id="2984212"/>
    <lineage>
        <taxon>Bacteria</taxon>
        <taxon>Pseudomonadati</taxon>
        <taxon>Pseudomonadota</taxon>
        <taxon>Alphaproteobacteria</taxon>
        <taxon>Caulobacterales</taxon>
        <taxon>Caulobacteraceae</taxon>
        <taxon>Asticcacaulis</taxon>
    </lineage>
</organism>
<accession>A0ABT5HW03</accession>
<dbReference type="PANTHER" id="PTHR30273">
    <property type="entry name" value="PERIPLASMIC SIGNAL SENSOR AND SIGMA FACTOR ACTIVATOR FECR-RELATED"/>
    <property type="match status" value="1"/>
</dbReference>
<gene>
    <name evidence="3" type="ORF">PQU92_13185</name>
</gene>
<keyword evidence="4" id="KW-1185">Reference proteome</keyword>
<dbReference type="Proteomes" id="UP001214854">
    <property type="component" value="Unassembled WGS sequence"/>
</dbReference>
<comment type="caution">
    <text evidence="3">The sequence shown here is derived from an EMBL/GenBank/DDBJ whole genome shotgun (WGS) entry which is preliminary data.</text>
</comment>
<evidence type="ECO:0000313" key="3">
    <source>
        <dbReference type="EMBL" id="MDC7684238.1"/>
    </source>
</evidence>
<dbReference type="InterPro" id="IPR032623">
    <property type="entry name" value="FecR_N"/>
</dbReference>
<dbReference type="PROSITE" id="PS51318">
    <property type="entry name" value="TAT"/>
    <property type="match status" value="1"/>
</dbReference>
<dbReference type="RefSeq" id="WP_272748697.1">
    <property type="nucleotide sequence ID" value="NZ_JAQQKX010000011.1"/>
</dbReference>
<keyword evidence="1" id="KW-0472">Membrane</keyword>
<name>A0ABT5HW03_9CAUL</name>
<evidence type="ECO:0000256" key="1">
    <source>
        <dbReference type="SAM" id="Phobius"/>
    </source>
</evidence>
<feature type="transmembrane region" description="Helical" evidence="1">
    <location>
        <begin position="79"/>
        <end position="101"/>
    </location>
</feature>
<reference evidence="3 4" key="1">
    <citation type="submission" date="2023-01" db="EMBL/GenBank/DDBJ databases">
        <title>Novel species of the genus Asticcacaulis isolated from rivers.</title>
        <authorList>
            <person name="Lu H."/>
        </authorList>
    </citation>
    <scope>NUCLEOTIDE SEQUENCE [LARGE SCALE GENOMIC DNA]</scope>
    <source>
        <strain evidence="3 4">BYS171W</strain>
    </source>
</reference>
<evidence type="ECO:0000313" key="4">
    <source>
        <dbReference type="Proteomes" id="UP001214854"/>
    </source>
</evidence>
<proteinExistence type="predicted"/>
<evidence type="ECO:0000259" key="2">
    <source>
        <dbReference type="Pfam" id="PF16220"/>
    </source>
</evidence>
<sequence>MTSGDTSRQTLMETAALWQAQLDSGSADRDAFEAWRAADPRHAAAFARLSGVLHQIDRAKKAHPARRPVSAPLPSRRRVLMTGGGLAAAGLAGAVFLPSLARARVRTDIGDHKRLSPGYGLNLDINTLSTVSWITGDERQVWLERGEMAITVLAGAPPCRITGGKGRLTLVSGTLNARLRGETLDLMVMDGDCVIIPDRTPVVETGPTGTVGQPLTVKAGHAIMATGTAIRVRPVNEGDVEFTAAWRKGELILDGQTLGTAVDEYNRYLKNHILIADPQLESLRLGGRFDTRNPDDFLSALNAGFGIHAVREPNGAIILTK</sequence>
<dbReference type="InterPro" id="IPR012373">
    <property type="entry name" value="Ferrdict_sens_TM"/>
</dbReference>
<dbReference type="Pfam" id="PF16220">
    <property type="entry name" value="DUF4880"/>
    <property type="match status" value="1"/>
</dbReference>
<keyword evidence="1" id="KW-1133">Transmembrane helix</keyword>
<dbReference type="PIRSF" id="PIRSF018266">
    <property type="entry name" value="FecR"/>
    <property type="match status" value="1"/>
</dbReference>
<protein>
    <submittedName>
        <fullName evidence="3">DUF4880 domain-containing protein</fullName>
    </submittedName>
</protein>
<feature type="domain" description="FecR N-terminal" evidence="2">
    <location>
        <begin position="14"/>
        <end position="49"/>
    </location>
</feature>
<dbReference type="InterPro" id="IPR006311">
    <property type="entry name" value="TAT_signal"/>
</dbReference>
<dbReference type="EMBL" id="JAQQKX010000011">
    <property type="protein sequence ID" value="MDC7684238.1"/>
    <property type="molecule type" value="Genomic_DNA"/>
</dbReference>